<dbReference type="Gene3D" id="3.90.640.10">
    <property type="entry name" value="Actin, Chain A, domain 4"/>
    <property type="match status" value="1"/>
</dbReference>
<evidence type="ECO:0008006" key="6">
    <source>
        <dbReference type="Google" id="ProtNLM"/>
    </source>
</evidence>
<evidence type="ECO:0000313" key="5">
    <source>
        <dbReference type="Proteomes" id="UP001473302"/>
    </source>
</evidence>
<feature type="region of interest" description="Disordered" evidence="3">
    <location>
        <begin position="627"/>
        <end position="667"/>
    </location>
</feature>
<dbReference type="EMBL" id="BAABUK010000053">
    <property type="protein sequence ID" value="GAA5817857.1"/>
    <property type="molecule type" value="Genomic_DNA"/>
</dbReference>
<evidence type="ECO:0000313" key="4">
    <source>
        <dbReference type="EMBL" id="GAA5817857.1"/>
    </source>
</evidence>
<sequence length="667" mass="75033">MSLEFNIADYPVIVGIDFGTTFSGCCYAFAHHEEVIDIVRWPKQHNNVYPKTPTLSLYPKGSTEILDWGYGAKKAGMKRSSSDLLLLSKFKLYLVEYLENEVLPNGLNITDVIADYLRMLHAHVCAELSKGFASNYDQSKFRYCLTVPAMWSDRAKSTMREAAIRAGLVLHSDPPQRLTLISEPEAAALYCEKMSDRFALSHGQRFMICDAGGGTVDLVIFEIDESNPHKKRTLKEVTIGQGTTCGSGFLDSRMRAYITRKFAHIGPVNKPSMENIMETFINTIKPEFNGFEDHFLDLPASMEFGDFKDKSIGLENGTLFIPAHELCNEVFEPIVSEILRLIEVQRIQSPFLEAIFLVGGFGQSDYLFKRIEEAFDKKAIKVFAPPRGELAVVRGAVYFGLNPQTVTERISRRSYGVETRMLFENEFDPPEFAVIGADGKKYCRQRFNVYVRKGQNVKVDECVSKTFVVSYPNDTDSNLYAFDFDGPIPRFTTDPSIQQVGHFPIRMPKLEGVNPGDTVTLTIRMYFGLTEIKIESVIQDKVFSFTSAFDASNFSDIGPNINPNPSGIKPIGCFASPVTTSRSLPSNDHVPYHPTNTIPQPLMYNGAHSNSAYTQEVYAPSSIPNRRSYKEQHNQSSMPQQKHGQQSHAYNSQQHYTQAFALQQHSP</sequence>
<proteinExistence type="predicted"/>
<dbReference type="Gene3D" id="3.30.420.40">
    <property type="match status" value="2"/>
</dbReference>
<name>A0ABP9ZFI0_9FUNG</name>
<dbReference type="Pfam" id="PF00012">
    <property type="entry name" value="HSP70"/>
    <property type="match status" value="1"/>
</dbReference>
<keyword evidence="2" id="KW-0067">ATP-binding</keyword>
<keyword evidence="5" id="KW-1185">Reference proteome</keyword>
<comment type="caution">
    <text evidence="4">The sequence shown here is derived from an EMBL/GenBank/DDBJ whole genome shotgun (WGS) entry which is preliminary data.</text>
</comment>
<keyword evidence="1" id="KW-0547">Nucleotide-binding</keyword>
<reference evidence="4 5" key="1">
    <citation type="submission" date="2024-04" db="EMBL/GenBank/DDBJ databases">
        <title>genome sequences of Mucor flavus KT1a and Helicostylum pulchrum KT1b strains isolated from the surface of a dry-aged beef.</title>
        <authorList>
            <person name="Toyotome T."/>
            <person name="Hosono M."/>
            <person name="Torimaru M."/>
            <person name="Fukuda K."/>
            <person name="Mikami N."/>
        </authorList>
    </citation>
    <scope>NUCLEOTIDE SEQUENCE [LARGE SCALE GENOMIC DNA]</scope>
    <source>
        <strain evidence="4 5">KT1a</strain>
    </source>
</reference>
<evidence type="ECO:0000256" key="1">
    <source>
        <dbReference type="ARBA" id="ARBA00022741"/>
    </source>
</evidence>
<evidence type="ECO:0000256" key="2">
    <source>
        <dbReference type="ARBA" id="ARBA00022840"/>
    </source>
</evidence>
<dbReference type="Proteomes" id="UP001473302">
    <property type="component" value="Unassembled WGS sequence"/>
</dbReference>
<accession>A0ABP9ZFI0</accession>
<evidence type="ECO:0000256" key="3">
    <source>
        <dbReference type="SAM" id="MobiDB-lite"/>
    </source>
</evidence>
<feature type="compositionally biased region" description="Polar residues" evidence="3">
    <location>
        <begin position="634"/>
        <end position="667"/>
    </location>
</feature>
<dbReference type="InterPro" id="IPR043129">
    <property type="entry name" value="ATPase_NBD"/>
</dbReference>
<dbReference type="CDD" id="cd10229">
    <property type="entry name" value="ASKHA_NBD_HSP70_HSPA12"/>
    <property type="match status" value="1"/>
</dbReference>
<dbReference type="PANTHER" id="PTHR14187:SF5">
    <property type="entry name" value="HEAT SHOCK 70 KDA PROTEIN 12A"/>
    <property type="match status" value="1"/>
</dbReference>
<gene>
    <name evidence="4" type="ORF">MFLAVUS_011417</name>
</gene>
<dbReference type="PANTHER" id="PTHR14187">
    <property type="entry name" value="ALPHA KINASE/ELONGATION FACTOR 2 KINASE"/>
    <property type="match status" value="1"/>
</dbReference>
<dbReference type="SUPFAM" id="SSF53067">
    <property type="entry name" value="Actin-like ATPase domain"/>
    <property type="match status" value="2"/>
</dbReference>
<organism evidence="4 5">
    <name type="scientific">Mucor flavus</name>
    <dbReference type="NCBI Taxonomy" id="439312"/>
    <lineage>
        <taxon>Eukaryota</taxon>
        <taxon>Fungi</taxon>
        <taxon>Fungi incertae sedis</taxon>
        <taxon>Mucoromycota</taxon>
        <taxon>Mucoromycotina</taxon>
        <taxon>Mucoromycetes</taxon>
        <taxon>Mucorales</taxon>
        <taxon>Mucorineae</taxon>
        <taxon>Mucoraceae</taxon>
        <taxon>Mucor</taxon>
    </lineage>
</organism>
<protein>
    <recommendedName>
        <fullName evidence="6">Actin-like ATPase domain-containing protein</fullName>
    </recommendedName>
</protein>
<dbReference type="InterPro" id="IPR013126">
    <property type="entry name" value="Hsp_70_fam"/>
</dbReference>